<sequence>MDLQRFVQAKINGLSARLSRLARVDNAFVGLRPQDMPYAPSRQHFQAANRLLSQAEHRIRGRFSRLREQGAAQRAPERVLIDIALVERELDRARRLFGMFYEVFAQRGTSYGPSLAAHDVIAQDCYQAVRRAAPRIFEAPLLKPVCYMEHGYSPATMRRGVQLARLLGEANPFPLIRIPWDRDQPWQSVFLHEVAHNLQADLGIWQENRQAVLRRVMGSARDPFLASVYGRWHKEIFADLAAILLGGPAAAWGMADFLAHPQPRTLTYRPGGAHPTAYLRVYLLAEMLRRMGFAGDATRLLRVWQGLYRPSRNHRIPAPLMASAPRLIPAVVDEIAFQTRRNLAQRALVDIIPFSREDEAAIRAGADALAREQDARLPPRHLVSAAHYALAEGRIAPTRLAHCVTHLLTGHMSRADGRQTQPLRLVA</sequence>
<reference evidence="1 2" key="1">
    <citation type="journal article" date="2024" name="Chem. Sci.">
        <title>Discovery of megapolipeptins by genome mining of a Burkholderiales bacteria collection.</title>
        <authorList>
            <person name="Paulo B.S."/>
            <person name="Recchia M.J.J."/>
            <person name="Lee S."/>
            <person name="Fergusson C.H."/>
            <person name="Romanowski S.B."/>
            <person name="Hernandez A."/>
            <person name="Krull N."/>
            <person name="Liu D.Y."/>
            <person name="Cavanagh H."/>
            <person name="Bos A."/>
            <person name="Gray C.A."/>
            <person name="Murphy B.T."/>
            <person name="Linington R.G."/>
            <person name="Eustaquio A.S."/>
        </authorList>
    </citation>
    <scope>NUCLEOTIDE SEQUENCE [LARGE SCALE GENOMIC DNA]</scope>
    <source>
        <strain evidence="1 2">RL17-374-BIF-D</strain>
    </source>
</reference>
<protein>
    <submittedName>
        <fullName evidence="1">Uncharacterized protein</fullName>
    </submittedName>
</protein>
<name>A0ABW9CUL4_9BURK</name>
<proteinExistence type="predicted"/>
<organism evidence="1 2">
    <name type="scientific">Caballeronia jiangsuensis</name>
    <dbReference type="NCBI Taxonomy" id="1458357"/>
    <lineage>
        <taxon>Bacteria</taxon>
        <taxon>Pseudomonadati</taxon>
        <taxon>Pseudomonadota</taxon>
        <taxon>Betaproteobacteria</taxon>
        <taxon>Burkholderiales</taxon>
        <taxon>Burkholderiaceae</taxon>
        <taxon>Caballeronia</taxon>
    </lineage>
</organism>
<evidence type="ECO:0000313" key="2">
    <source>
        <dbReference type="Proteomes" id="UP001629462"/>
    </source>
</evidence>
<comment type="caution">
    <text evidence="1">The sequence shown here is derived from an EMBL/GenBank/DDBJ whole genome shotgun (WGS) entry which is preliminary data.</text>
</comment>
<gene>
    <name evidence="1" type="ORF">PQR08_33150</name>
</gene>
<accession>A0ABW9CUL4</accession>
<dbReference type="Proteomes" id="UP001629462">
    <property type="component" value="Unassembled WGS sequence"/>
</dbReference>
<keyword evidence="2" id="KW-1185">Reference proteome</keyword>
<dbReference type="EMBL" id="JAQQDB010000048">
    <property type="protein sequence ID" value="MFM0522271.1"/>
    <property type="molecule type" value="Genomic_DNA"/>
</dbReference>
<evidence type="ECO:0000313" key="1">
    <source>
        <dbReference type="EMBL" id="MFM0522271.1"/>
    </source>
</evidence>
<dbReference type="RefSeq" id="WP_250484986.1">
    <property type="nucleotide sequence ID" value="NZ_JAQQDB010000048.1"/>
</dbReference>